<proteinExistence type="predicted"/>
<evidence type="ECO:0000313" key="1">
    <source>
        <dbReference type="EMBL" id="KMW58427.1"/>
    </source>
</evidence>
<accession>A0A0J9E6V8</accession>
<name>A0A0J9E6V8_9RHOB</name>
<organism evidence="1 2">
    <name type="scientific">Candidatus Rhodobacter oscarellae</name>
    <dbReference type="NCBI Taxonomy" id="1675527"/>
    <lineage>
        <taxon>Bacteria</taxon>
        <taxon>Pseudomonadati</taxon>
        <taxon>Pseudomonadota</taxon>
        <taxon>Alphaproteobacteria</taxon>
        <taxon>Rhodobacterales</taxon>
        <taxon>Rhodobacter group</taxon>
        <taxon>Rhodobacter</taxon>
    </lineage>
</organism>
<dbReference type="InterPro" id="IPR029021">
    <property type="entry name" value="Prot-tyrosine_phosphatase-like"/>
</dbReference>
<dbReference type="Gene3D" id="3.90.190.10">
    <property type="entry name" value="Protein tyrosine phosphatase superfamily"/>
    <property type="match status" value="1"/>
</dbReference>
<dbReference type="AlphaFoldDB" id="A0A0J9E6V8"/>
<gene>
    <name evidence="1" type="ORF">AIOL_003400</name>
</gene>
<sequence>MSRLWNCHASTITGFLAALDESYGGAVPYLASCGLPEKDSAILKNKLKSLVEHDLKDIA</sequence>
<reference evidence="1 2" key="1">
    <citation type="submission" date="2015-06" db="EMBL/GenBank/DDBJ databases">
        <title>Draft genome sequence of an Alphaproteobacteria species associated to the Mediterranean sponge Oscarella lobularis.</title>
        <authorList>
            <person name="Jourda C."/>
            <person name="Santini S."/>
            <person name="Claverie J.-M."/>
        </authorList>
    </citation>
    <scope>NUCLEOTIDE SEQUENCE [LARGE SCALE GENOMIC DNA]</scope>
    <source>
        <strain evidence="1">IGS</strain>
    </source>
</reference>
<dbReference type="STRING" id="1675527.AIOL_003400"/>
<dbReference type="EMBL" id="LFTY01000002">
    <property type="protein sequence ID" value="KMW58427.1"/>
    <property type="molecule type" value="Genomic_DNA"/>
</dbReference>
<protein>
    <submittedName>
        <fullName evidence="1">Uncharacterized protein</fullName>
    </submittedName>
</protein>
<evidence type="ECO:0000313" key="2">
    <source>
        <dbReference type="Proteomes" id="UP000037178"/>
    </source>
</evidence>
<dbReference type="Proteomes" id="UP000037178">
    <property type="component" value="Unassembled WGS sequence"/>
</dbReference>
<keyword evidence="2" id="KW-1185">Reference proteome</keyword>
<dbReference type="PATRIC" id="fig|1675527.3.peg.3558"/>
<comment type="caution">
    <text evidence="1">The sequence shown here is derived from an EMBL/GenBank/DDBJ whole genome shotgun (WGS) entry which is preliminary data.</text>
</comment>